<evidence type="ECO:0000313" key="2">
    <source>
        <dbReference type="EMBL" id="SSZ46767.1"/>
    </source>
</evidence>
<evidence type="ECO:0008006" key="4">
    <source>
        <dbReference type="Google" id="ProtNLM"/>
    </source>
</evidence>
<dbReference type="AlphaFoldDB" id="A0A376BYY9"/>
<accession>A0A376BYY9</accession>
<evidence type="ECO:0000313" key="3">
    <source>
        <dbReference type="Proteomes" id="UP000255515"/>
    </source>
</evidence>
<protein>
    <recommendedName>
        <fullName evidence="4">Outer membrane protein beta-barrel domain-containing protein</fullName>
    </recommendedName>
</protein>
<proteinExistence type="predicted"/>
<keyword evidence="1" id="KW-0732">Signal</keyword>
<name>A0A376BYY9_9FLAO</name>
<evidence type="ECO:0000256" key="1">
    <source>
        <dbReference type="SAM" id="SignalP"/>
    </source>
</evidence>
<feature type="chain" id="PRO_5016780596" description="Outer membrane protein beta-barrel domain-containing protein" evidence="1">
    <location>
        <begin position="19"/>
        <end position="195"/>
    </location>
</feature>
<sequence length="195" mass="21839">MMRFFLPLAFLLSTSVFAQNKIFRMELGYHFLTAVGDNFIKDGLGSFNGLGGEVNAVVYKNVGVGLGYSRTFSTVKNEAIYGSLKEPQLSVLGVYIFYRHRFTPRIASEVEVGINDMRIKSKSYYSKDFFREGGSAGFFGIKGLYSISYDNVVSIVVGSRLYIYDSNLDMKHSAVQNYYSQALFLNFNAGISIAF</sequence>
<dbReference type="Proteomes" id="UP000255515">
    <property type="component" value="Unassembled WGS sequence"/>
</dbReference>
<feature type="signal peptide" evidence="1">
    <location>
        <begin position="1"/>
        <end position="18"/>
    </location>
</feature>
<gene>
    <name evidence="2" type="ORF">NCTC11661_00421</name>
</gene>
<organism evidence="2 3">
    <name type="scientific">Bergeyella zoohelcum</name>
    <dbReference type="NCBI Taxonomy" id="1015"/>
    <lineage>
        <taxon>Bacteria</taxon>
        <taxon>Pseudomonadati</taxon>
        <taxon>Bacteroidota</taxon>
        <taxon>Flavobacteriia</taxon>
        <taxon>Flavobacteriales</taxon>
        <taxon>Weeksellaceae</taxon>
        <taxon>Bergeyella</taxon>
    </lineage>
</organism>
<reference evidence="2 3" key="1">
    <citation type="submission" date="2018-06" db="EMBL/GenBank/DDBJ databases">
        <authorList>
            <consortium name="Pathogen Informatics"/>
            <person name="Doyle S."/>
        </authorList>
    </citation>
    <scope>NUCLEOTIDE SEQUENCE [LARGE SCALE GENOMIC DNA]</scope>
    <source>
        <strain evidence="2 3">NCTC11661</strain>
    </source>
</reference>
<dbReference type="EMBL" id="UFTJ01000001">
    <property type="protein sequence ID" value="SSZ46767.1"/>
    <property type="molecule type" value="Genomic_DNA"/>
</dbReference>